<evidence type="ECO:0000313" key="2">
    <source>
        <dbReference type="Proteomes" id="UP000230709"/>
    </source>
</evidence>
<proteinExistence type="predicted"/>
<sequence length="135" mass="15244">MMRQYYAQRRQGGDNPKGVGVIAVGSIYYLQNDGYWRDRFRGTPIRRNPWIVLAFLNGVVAASRRSAAAGKWEDVYVSRRSDLALVRSLRDGRIRKIAVRTLILHDDLGMCKEATAYPTLPRLSGRKLPLPLVAA</sequence>
<gene>
    <name evidence="1" type="ORF">CQW49_22555</name>
</gene>
<name>A0A2D2D6Y5_METT3</name>
<geneLocation type="plasmid" evidence="2">
    <name>pob3b2</name>
</geneLocation>
<keyword evidence="1" id="KW-0614">Plasmid</keyword>
<accession>A0A2D2D6Y5</accession>
<protein>
    <submittedName>
        <fullName evidence="1">Uncharacterized protein</fullName>
    </submittedName>
</protein>
<dbReference type="RefSeq" id="WP_099831987.1">
    <property type="nucleotide sequence ID" value="NZ_CP023739.1"/>
</dbReference>
<dbReference type="Proteomes" id="UP000230709">
    <property type="component" value="Plasmid pOB3b2"/>
</dbReference>
<dbReference type="EMBL" id="CP023739">
    <property type="protein sequence ID" value="ATQ70767.1"/>
    <property type="molecule type" value="Genomic_DNA"/>
</dbReference>
<reference evidence="2" key="1">
    <citation type="submission" date="2017-10" db="EMBL/GenBank/DDBJ databases">
        <title>Completed PacBio SMRT sequence of Methylosinus trichosporium OB3b reveals presence of a third large plasmid.</title>
        <authorList>
            <person name="Charles T.C."/>
            <person name="Lynch M.D.J."/>
            <person name="Heil J.R."/>
            <person name="Cheng J."/>
        </authorList>
    </citation>
    <scope>NUCLEOTIDE SEQUENCE [LARGE SCALE GENOMIC DNA]</scope>
    <source>
        <strain evidence="2">OB3b</strain>
        <plasmid evidence="2">pob3b2</plasmid>
    </source>
</reference>
<keyword evidence="2" id="KW-1185">Reference proteome</keyword>
<evidence type="ECO:0000313" key="1">
    <source>
        <dbReference type="EMBL" id="ATQ70767.1"/>
    </source>
</evidence>
<dbReference type="AlphaFoldDB" id="A0A2D2D6Y5"/>
<dbReference type="KEGG" id="mtw:CQW49_22555"/>
<organism evidence="1 2">
    <name type="scientific">Methylosinus trichosporium (strain ATCC 35070 / NCIMB 11131 / UNIQEM 75 / OB3b)</name>
    <dbReference type="NCBI Taxonomy" id="595536"/>
    <lineage>
        <taxon>Bacteria</taxon>
        <taxon>Pseudomonadati</taxon>
        <taxon>Pseudomonadota</taxon>
        <taxon>Alphaproteobacteria</taxon>
        <taxon>Hyphomicrobiales</taxon>
        <taxon>Methylocystaceae</taxon>
        <taxon>Methylosinus</taxon>
    </lineage>
</organism>